<comment type="catalytic activity">
    <reaction evidence="4">
        <text>chorismate = 3-[(1-carboxyvinyl)-oxy]benzoate + H2O</text>
        <dbReference type="Rhea" id="RHEA:40051"/>
        <dbReference type="ChEBI" id="CHEBI:15377"/>
        <dbReference type="ChEBI" id="CHEBI:29748"/>
        <dbReference type="ChEBI" id="CHEBI:76981"/>
        <dbReference type="EC" id="4.2.1.151"/>
    </reaction>
</comment>
<dbReference type="Gene3D" id="3.40.190.10">
    <property type="entry name" value="Periplasmic binding protein-like II"/>
    <property type="match status" value="2"/>
</dbReference>
<dbReference type="GO" id="GO:0009234">
    <property type="term" value="P:menaquinone biosynthetic process"/>
    <property type="evidence" value="ECO:0007669"/>
    <property type="project" value="UniProtKB-UniRule"/>
</dbReference>
<reference evidence="5" key="1">
    <citation type="journal article" date="2020" name="mSystems">
        <title>Genome- and Community-Level Interaction Insights into Carbon Utilization and Element Cycling Functions of Hydrothermarchaeota in Hydrothermal Sediment.</title>
        <authorList>
            <person name="Zhou Z."/>
            <person name="Liu Y."/>
            <person name="Xu W."/>
            <person name="Pan J."/>
            <person name="Luo Z.H."/>
            <person name="Li M."/>
        </authorList>
    </citation>
    <scope>NUCLEOTIDE SEQUENCE [LARGE SCALE GENOMIC DNA]</scope>
    <source>
        <strain evidence="5">SpSt-776</strain>
    </source>
</reference>
<evidence type="ECO:0000256" key="1">
    <source>
        <dbReference type="ARBA" id="ARBA00004863"/>
    </source>
</evidence>
<keyword evidence="2 4" id="KW-0474">Menaquinone biosynthesis</keyword>
<dbReference type="PANTHER" id="PTHR37690">
    <property type="entry name" value="CHORISMATE DEHYDRATASE"/>
    <property type="match status" value="1"/>
</dbReference>
<dbReference type="GO" id="GO:0016836">
    <property type="term" value="F:hydro-lyase activity"/>
    <property type="evidence" value="ECO:0007669"/>
    <property type="project" value="UniProtKB-UniRule"/>
</dbReference>
<proteinExistence type="inferred from homology"/>
<dbReference type="PANTHER" id="PTHR37690:SF1">
    <property type="entry name" value="CHORISMATE DEHYDRATASE"/>
    <property type="match status" value="1"/>
</dbReference>
<evidence type="ECO:0000256" key="4">
    <source>
        <dbReference type="HAMAP-Rule" id="MF_00995"/>
    </source>
</evidence>
<dbReference type="InterPro" id="IPR030868">
    <property type="entry name" value="MqnA"/>
</dbReference>
<sequence>MKDKLRLGRIHYINVLPIYHALDQGGEGKNGFHLISGTPAELNARLFHGELDVSAISSVEYGRHFREYLLLPDLSISTEGDVGSVLFFSRVPFHRLSGREVLLSQASATSVALVKILLYELYGARPLYHLGPVSKGFPDGYYGLLAIGDEALRLRAAGTYPYFLDLGRAWHKLTGLPFVFGVWAARLAVFQERPEEVRSLHRALLVSKTQGLNALEQICRRAQDSVNMSQRDLLSYFRQLRYDLGPRQQEGLTAFYSYLHRTGGLEEMPELAFI</sequence>
<evidence type="ECO:0000256" key="3">
    <source>
        <dbReference type="ARBA" id="ARBA00023239"/>
    </source>
</evidence>
<dbReference type="SUPFAM" id="SSF53850">
    <property type="entry name" value="Periplasmic binding protein-like II"/>
    <property type="match status" value="1"/>
</dbReference>
<dbReference type="HAMAP" id="MF_00995">
    <property type="entry name" value="MqnA"/>
    <property type="match status" value="1"/>
</dbReference>
<dbReference type="Pfam" id="PF02621">
    <property type="entry name" value="VitK2_biosynth"/>
    <property type="match status" value="1"/>
</dbReference>
<dbReference type="EMBL" id="DTHB01000042">
    <property type="protein sequence ID" value="HGB14652.1"/>
    <property type="molecule type" value="Genomic_DNA"/>
</dbReference>
<evidence type="ECO:0000313" key="5">
    <source>
        <dbReference type="EMBL" id="HGB14652.1"/>
    </source>
</evidence>
<evidence type="ECO:0000256" key="2">
    <source>
        <dbReference type="ARBA" id="ARBA00022428"/>
    </source>
</evidence>
<organism evidence="5">
    <name type="scientific">Desulfobacca acetoxidans</name>
    <dbReference type="NCBI Taxonomy" id="60893"/>
    <lineage>
        <taxon>Bacteria</taxon>
        <taxon>Pseudomonadati</taxon>
        <taxon>Thermodesulfobacteriota</taxon>
        <taxon>Desulfobaccia</taxon>
        <taxon>Desulfobaccales</taxon>
        <taxon>Desulfobaccaceae</taxon>
        <taxon>Desulfobacca</taxon>
    </lineage>
</organism>
<comment type="similarity">
    <text evidence="4">Belongs to the MqnA/MqnD family. MqnA subfamily.</text>
</comment>
<gene>
    <name evidence="4" type="primary">mqnA</name>
    <name evidence="5" type="ORF">ENV62_05390</name>
</gene>
<keyword evidence="3 4" id="KW-0456">Lyase</keyword>
<dbReference type="AlphaFoldDB" id="A0A7C3WMH9"/>
<protein>
    <recommendedName>
        <fullName evidence="4">Chorismate dehydratase</fullName>
        <ecNumber evidence="4">4.2.1.151</ecNumber>
    </recommendedName>
    <alternativeName>
        <fullName evidence="4">Menaquinone biosynthetic enzyme MqnA</fullName>
    </alternativeName>
</protein>
<name>A0A7C3WMH9_9BACT</name>
<comment type="function">
    <text evidence="4">Catalyzes the dehydration of chorismate into 3-[(1-carboxyvinyl)oxy]benzoate, a step in the biosynthesis of menaquinone (MK, vitamin K2).</text>
</comment>
<dbReference type="EC" id="4.2.1.151" evidence="4"/>
<comment type="pathway">
    <text evidence="1 4">Quinol/quinone metabolism; menaquinone biosynthesis.</text>
</comment>
<dbReference type="UniPathway" id="UPA00079"/>
<dbReference type="InterPro" id="IPR003773">
    <property type="entry name" value="Menaquinone_biosynth"/>
</dbReference>
<accession>A0A7C3WMH9</accession>
<dbReference type="CDD" id="cd13634">
    <property type="entry name" value="PBP2_Sco4506"/>
    <property type="match status" value="1"/>
</dbReference>
<comment type="caution">
    <text evidence="5">The sequence shown here is derived from an EMBL/GenBank/DDBJ whole genome shotgun (WGS) entry which is preliminary data.</text>
</comment>